<dbReference type="InterPro" id="IPR041588">
    <property type="entry name" value="Integrase_H2C2"/>
</dbReference>
<evidence type="ECO:0000256" key="3">
    <source>
        <dbReference type="ARBA" id="ARBA00022695"/>
    </source>
</evidence>
<dbReference type="Pfam" id="PF17921">
    <property type="entry name" value="Integrase_H2C2"/>
    <property type="match status" value="1"/>
</dbReference>
<keyword evidence="2" id="KW-0808">Transferase</keyword>
<gene>
    <name evidence="17" type="ORF">V8G54_009768</name>
</gene>
<dbReference type="GO" id="GO:0015074">
    <property type="term" value="P:DNA integration"/>
    <property type="evidence" value="ECO:0007669"/>
    <property type="project" value="UniProtKB-KW"/>
</dbReference>
<dbReference type="Pfam" id="PF24626">
    <property type="entry name" value="SH3_Tf2-1"/>
    <property type="match status" value="1"/>
</dbReference>
<evidence type="ECO:0000256" key="7">
    <source>
        <dbReference type="ARBA" id="ARBA00022759"/>
    </source>
</evidence>
<dbReference type="Pfam" id="PF00078">
    <property type="entry name" value="RVT_1"/>
    <property type="match status" value="1"/>
</dbReference>
<evidence type="ECO:0000256" key="11">
    <source>
        <dbReference type="ARBA" id="ARBA00022918"/>
    </source>
</evidence>
<dbReference type="GO" id="GO:0004519">
    <property type="term" value="F:endonuclease activity"/>
    <property type="evidence" value="ECO:0007669"/>
    <property type="project" value="UniProtKB-KW"/>
</dbReference>
<dbReference type="InterPro" id="IPR016197">
    <property type="entry name" value="Chromo-like_dom_sf"/>
</dbReference>
<evidence type="ECO:0000256" key="2">
    <source>
        <dbReference type="ARBA" id="ARBA00022679"/>
    </source>
</evidence>
<keyword evidence="14" id="KW-0233">DNA recombination</keyword>
<dbReference type="GO" id="GO:0046872">
    <property type="term" value="F:metal ion binding"/>
    <property type="evidence" value="ECO:0007669"/>
    <property type="project" value="UniProtKB-KW"/>
</dbReference>
<evidence type="ECO:0000313" key="17">
    <source>
        <dbReference type="EMBL" id="WVZ16786.1"/>
    </source>
</evidence>
<evidence type="ECO:0000256" key="15">
    <source>
        <dbReference type="SAM" id="MobiDB-lite"/>
    </source>
</evidence>
<dbReference type="InterPro" id="IPR050951">
    <property type="entry name" value="Retrovirus_Pol_polyprotein"/>
</dbReference>
<proteinExistence type="predicted"/>
<dbReference type="PANTHER" id="PTHR37984">
    <property type="entry name" value="PROTEIN CBG26694"/>
    <property type="match status" value="1"/>
</dbReference>
<dbReference type="InterPro" id="IPR041373">
    <property type="entry name" value="RT_RNaseH"/>
</dbReference>
<keyword evidence="12" id="KW-0239">DNA-directed DNA polymerase</keyword>
<keyword evidence="18" id="KW-1185">Reference proteome</keyword>
<evidence type="ECO:0000259" key="16">
    <source>
        <dbReference type="PROSITE" id="PS50994"/>
    </source>
</evidence>
<dbReference type="GO" id="GO:0003887">
    <property type="term" value="F:DNA-directed DNA polymerase activity"/>
    <property type="evidence" value="ECO:0007669"/>
    <property type="project" value="UniProtKB-KW"/>
</dbReference>
<keyword evidence="13" id="KW-0238">DNA-binding</keyword>
<evidence type="ECO:0000256" key="5">
    <source>
        <dbReference type="ARBA" id="ARBA00022723"/>
    </source>
</evidence>
<keyword evidence="9" id="KW-0460">Magnesium</keyword>
<dbReference type="InterPro" id="IPR036397">
    <property type="entry name" value="RNaseH_sf"/>
</dbReference>
<dbReference type="GO" id="GO:0003677">
    <property type="term" value="F:DNA binding"/>
    <property type="evidence" value="ECO:0007669"/>
    <property type="project" value="UniProtKB-KW"/>
</dbReference>
<dbReference type="InterPro" id="IPR043502">
    <property type="entry name" value="DNA/RNA_pol_sf"/>
</dbReference>
<dbReference type="InterPro" id="IPR001584">
    <property type="entry name" value="Integrase_cat-core"/>
</dbReference>
<keyword evidence="1" id="KW-0645">Protease</keyword>
<keyword evidence="7" id="KW-0255">Endonuclease</keyword>
<keyword evidence="4" id="KW-0540">Nuclease</keyword>
<evidence type="ECO:0000256" key="13">
    <source>
        <dbReference type="ARBA" id="ARBA00023125"/>
    </source>
</evidence>
<dbReference type="InterPro" id="IPR000477">
    <property type="entry name" value="RT_dom"/>
</dbReference>
<dbReference type="Gene3D" id="3.10.10.10">
    <property type="entry name" value="HIV Type 1 Reverse Transcriptase, subunit A, domain 1"/>
    <property type="match status" value="1"/>
</dbReference>
<dbReference type="FunFam" id="3.10.10.10:FF:000007">
    <property type="entry name" value="Retrovirus-related Pol polyprotein from transposon 17.6-like Protein"/>
    <property type="match status" value="1"/>
</dbReference>
<feature type="domain" description="Integrase catalytic" evidence="16">
    <location>
        <begin position="369"/>
        <end position="532"/>
    </location>
</feature>
<dbReference type="CDD" id="cd09274">
    <property type="entry name" value="RNase_HI_RT_Ty3"/>
    <property type="match status" value="1"/>
</dbReference>
<dbReference type="Gene3D" id="3.30.70.270">
    <property type="match status" value="1"/>
</dbReference>
<evidence type="ECO:0000256" key="12">
    <source>
        <dbReference type="ARBA" id="ARBA00022932"/>
    </source>
</evidence>
<accession>A0AAQ3S5T2</accession>
<dbReference type="SUPFAM" id="SSF53098">
    <property type="entry name" value="Ribonuclease H-like"/>
    <property type="match status" value="1"/>
</dbReference>
<dbReference type="SUPFAM" id="SSF54160">
    <property type="entry name" value="Chromo domain-like"/>
    <property type="match status" value="1"/>
</dbReference>
<keyword evidence="11" id="KW-0695">RNA-directed DNA polymerase</keyword>
<dbReference type="EMBL" id="CP144698">
    <property type="protein sequence ID" value="WVZ16786.1"/>
    <property type="molecule type" value="Genomic_DNA"/>
</dbReference>
<keyword evidence="8" id="KW-0378">Hydrolase</keyword>
<dbReference type="CDD" id="cd01647">
    <property type="entry name" value="RT_LTR"/>
    <property type="match status" value="1"/>
</dbReference>
<keyword evidence="6" id="KW-0064">Aspartyl protease</keyword>
<dbReference type="Gene3D" id="3.30.420.10">
    <property type="entry name" value="Ribonuclease H-like superfamily/Ribonuclease H"/>
    <property type="match status" value="1"/>
</dbReference>
<name>A0AAQ3S5T2_VIGMU</name>
<evidence type="ECO:0000256" key="4">
    <source>
        <dbReference type="ARBA" id="ARBA00022722"/>
    </source>
</evidence>
<dbReference type="InterPro" id="IPR056924">
    <property type="entry name" value="SH3_Tf2-1"/>
</dbReference>
<organism evidence="17 18">
    <name type="scientific">Vigna mungo</name>
    <name type="common">Black gram</name>
    <name type="synonym">Phaseolus mungo</name>
    <dbReference type="NCBI Taxonomy" id="3915"/>
    <lineage>
        <taxon>Eukaryota</taxon>
        <taxon>Viridiplantae</taxon>
        <taxon>Streptophyta</taxon>
        <taxon>Embryophyta</taxon>
        <taxon>Tracheophyta</taxon>
        <taxon>Spermatophyta</taxon>
        <taxon>Magnoliopsida</taxon>
        <taxon>eudicotyledons</taxon>
        <taxon>Gunneridae</taxon>
        <taxon>Pentapetalae</taxon>
        <taxon>rosids</taxon>
        <taxon>fabids</taxon>
        <taxon>Fabales</taxon>
        <taxon>Fabaceae</taxon>
        <taxon>Papilionoideae</taxon>
        <taxon>50 kb inversion clade</taxon>
        <taxon>NPAAA clade</taxon>
        <taxon>indigoferoid/millettioid clade</taxon>
        <taxon>Phaseoleae</taxon>
        <taxon>Vigna</taxon>
    </lineage>
</organism>
<keyword evidence="5" id="KW-0479">Metal-binding</keyword>
<evidence type="ECO:0000313" key="18">
    <source>
        <dbReference type="Proteomes" id="UP001374535"/>
    </source>
</evidence>
<protein>
    <recommendedName>
        <fullName evidence="16">Integrase catalytic domain-containing protein</fullName>
    </recommendedName>
</protein>
<keyword evidence="3" id="KW-0548">Nucleotidyltransferase</keyword>
<reference evidence="17 18" key="1">
    <citation type="journal article" date="2023" name="Life. Sci Alliance">
        <title>Evolutionary insights into 3D genome organization and epigenetic landscape of Vigna mungo.</title>
        <authorList>
            <person name="Junaid A."/>
            <person name="Singh B."/>
            <person name="Bhatia S."/>
        </authorList>
    </citation>
    <scope>NUCLEOTIDE SEQUENCE [LARGE SCALE GENOMIC DNA]</scope>
    <source>
        <strain evidence="17">Urdbean</strain>
    </source>
</reference>
<dbReference type="Pfam" id="PF17917">
    <property type="entry name" value="RT_RNaseH"/>
    <property type="match status" value="1"/>
</dbReference>
<evidence type="ECO:0000256" key="14">
    <source>
        <dbReference type="ARBA" id="ARBA00023172"/>
    </source>
</evidence>
<dbReference type="PROSITE" id="PS50994">
    <property type="entry name" value="INTEGRASE"/>
    <property type="match status" value="1"/>
</dbReference>
<dbReference type="Proteomes" id="UP001374535">
    <property type="component" value="Chromosome 3"/>
</dbReference>
<feature type="region of interest" description="Disordered" evidence="15">
    <location>
        <begin position="736"/>
        <end position="764"/>
    </location>
</feature>
<dbReference type="SUPFAM" id="SSF56672">
    <property type="entry name" value="DNA/RNA polymerases"/>
    <property type="match status" value="1"/>
</dbReference>
<dbReference type="AlphaFoldDB" id="A0AAQ3S5T2"/>
<dbReference type="GO" id="GO:0006508">
    <property type="term" value="P:proteolysis"/>
    <property type="evidence" value="ECO:0007669"/>
    <property type="project" value="UniProtKB-KW"/>
</dbReference>
<evidence type="ECO:0000256" key="6">
    <source>
        <dbReference type="ARBA" id="ARBA00022750"/>
    </source>
</evidence>
<dbReference type="GO" id="GO:0006310">
    <property type="term" value="P:DNA recombination"/>
    <property type="evidence" value="ECO:0007669"/>
    <property type="project" value="UniProtKB-KW"/>
</dbReference>
<sequence length="787" mass="89169">MLDSGFIKPNNSHFSSPVLLVKKKDDTWRFCVDYRALNAATIKDKFPIPTVDELLDELGHASWFSKLDLYLGFHQMLMVPADSKKTAFRTHNGHFEFCVMPFGLCNAPSCFPYIIYACRSFGSHLSATASKLLQVKGVFNQILKSSVQYRIGQSLQPSNLFVGSSVSQDFTNALSAAPVLAIPKFNSVFTIQIDASGIGMGAVLSQQVSNSIKNFETPPTYIRELCAITTAVQKWRQYLLGCRFIIQTDQRSIKELLSQTVLTPEQQNYLFKLLGFDFEIQYRPGKSNAAADALSRVDDISVKGTTSLLVLSIPQPAFLEFHCTPIAGHTWISRTLSKLMTNFFWQTIRSDVKAFQTKLPTQRPSGLLQPIFPPSHCWEDLSLDFIIGLPPYKGFTIILVVVDRFSKGAHFRMLPKSFSASQVAQLFVDIVCKHHGLPHSLIFYRDPIFISHFWQELFRLSGTKLRMSTAYHPQTDGQTEVTNKVLQQYLHSFVHHKLSLWGKFLSWAEWSFNTSINASTGFSPFEVMFGRKPPLMPPLLSEETSNAIVQQELSTHAEILQKLASNLQKAQAVMKKWADQYCRDVQFAEDDWVYIRLRPRRQSSVTGTTTGKLMKRFFGPFQITRRIGDVAYEVALPPTARIHNIFHVSLLLPHKGPLPSAPLSLPPDIEDHQPVLQQAAIVDWKWDHSTSPPVLQVLIQWQGMPLEEATWEPGFRFNNTSTLRTRKERLISLIPPLDPNPTIATTPTAMGPLEERRKRFSHQPRYLSDYVVTYPSTRKKGKSGRGK</sequence>
<dbReference type="InterPro" id="IPR012337">
    <property type="entry name" value="RNaseH-like_sf"/>
</dbReference>
<evidence type="ECO:0000256" key="8">
    <source>
        <dbReference type="ARBA" id="ARBA00022801"/>
    </source>
</evidence>
<evidence type="ECO:0000256" key="1">
    <source>
        <dbReference type="ARBA" id="ARBA00022670"/>
    </source>
</evidence>
<dbReference type="PANTHER" id="PTHR37984:SF15">
    <property type="entry name" value="INTEGRASE CATALYTIC DOMAIN-CONTAINING PROTEIN"/>
    <property type="match status" value="1"/>
</dbReference>
<dbReference type="InterPro" id="IPR043128">
    <property type="entry name" value="Rev_trsase/Diguanyl_cyclase"/>
</dbReference>
<dbReference type="GO" id="GO:0003964">
    <property type="term" value="F:RNA-directed DNA polymerase activity"/>
    <property type="evidence" value="ECO:0007669"/>
    <property type="project" value="UniProtKB-KW"/>
</dbReference>
<dbReference type="GO" id="GO:0004190">
    <property type="term" value="F:aspartic-type endopeptidase activity"/>
    <property type="evidence" value="ECO:0007669"/>
    <property type="project" value="UniProtKB-KW"/>
</dbReference>
<evidence type="ECO:0000256" key="10">
    <source>
        <dbReference type="ARBA" id="ARBA00022908"/>
    </source>
</evidence>
<keyword evidence="10" id="KW-0229">DNA integration</keyword>
<evidence type="ECO:0000256" key="9">
    <source>
        <dbReference type="ARBA" id="ARBA00022842"/>
    </source>
</evidence>